<dbReference type="RefSeq" id="WP_115414450.1">
    <property type="nucleotide sequence ID" value="NZ_CP031356.1"/>
</dbReference>
<dbReference type="AlphaFoldDB" id="A0A345YS01"/>
<feature type="compositionally biased region" description="Basic and acidic residues" evidence="1">
    <location>
        <begin position="55"/>
        <end position="70"/>
    </location>
</feature>
<dbReference type="Proteomes" id="UP000282185">
    <property type="component" value="Unassembled WGS sequence"/>
</dbReference>
<keyword evidence="5" id="KW-1185">Reference proteome</keyword>
<keyword evidence="2" id="KW-1133">Transmembrane helix</keyword>
<feature type="region of interest" description="Disordered" evidence="1">
    <location>
        <begin position="1"/>
        <end position="108"/>
    </location>
</feature>
<evidence type="ECO:0000313" key="3">
    <source>
        <dbReference type="EMBL" id="AXK46703.1"/>
    </source>
</evidence>
<keyword evidence="2" id="KW-0812">Transmembrane</keyword>
<dbReference type="OrthoDB" id="4791328at2"/>
<reference evidence="4 6" key="2">
    <citation type="submission" date="2018-08" db="EMBL/GenBank/DDBJ databases">
        <title>Brachybacterium saurashtrense DSM 23186.</title>
        <authorList>
            <person name="Li Y."/>
        </authorList>
    </citation>
    <scope>NUCLEOTIDE SEQUENCE [LARGE SCALE GENOMIC DNA]</scope>
    <source>
        <strain evidence="4 6">DSM 23186</strain>
    </source>
</reference>
<name>A0A345YS01_9MICO</name>
<reference evidence="3 5" key="1">
    <citation type="submission" date="2018-07" db="EMBL/GenBank/DDBJ databases">
        <title>Brachybacterium saurashtrense DSM 23186 genome sequence.</title>
        <authorList>
            <person name="Guo L."/>
        </authorList>
    </citation>
    <scope>NUCLEOTIDE SEQUENCE [LARGE SCALE GENOMIC DNA]</scope>
    <source>
        <strain evidence="3 5">DSM 23186</strain>
    </source>
</reference>
<evidence type="ECO:0000256" key="1">
    <source>
        <dbReference type="SAM" id="MobiDB-lite"/>
    </source>
</evidence>
<evidence type="ECO:0000313" key="5">
    <source>
        <dbReference type="Proteomes" id="UP000254236"/>
    </source>
</evidence>
<organism evidence="4 6">
    <name type="scientific">Brachybacterium saurashtrense</name>
    <dbReference type="NCBI Taxonomy" id="556288"/>
    <lineage>
        <taxon>Bacteria</taxon>
        <taxon>Bacillati</taxon>
        <taxon>Actinomycetota</taxon>
        <taxon>Actinomycetes</taxon>
        <taxon>Micrococcales</taxon>
        <taxon>Dermabacteraceae</taxon>
        <taxon>Brachybacterium</taxon>
    </lineage>
</organism>
<sequence>MSAGEQPSADRPRSSGSDRLPDPTAPDAAPDDSRAPATTTPDADRRPDTPPTAPGDRDLPWKATAERRDLWGPVQGPLDGTVHGPGTRSPAGRSPAGGSPHGGAVGRPRRSPLVRFGAPVVLGALAALAALLVVLGAGLGGPLLALAAAAGIGAVTLGAVGVAANRPLPAAPDRPTLDASVTGGTREMLAGILEANGTTRDRVAQLRPQASSTPAAVAVLDDVTSLLTRIDALVGAEQLQAMRPSAAELTLLDGIAGRYVPELVDAASDTIGFLRTFAGSAREEALANLASIDTQLNVLAEGVEQVEGDVVGGVSRSLEVHSEFLRARFADQHVDPLIDIRTL</sequence>
<feature type="transmembrane region" description="Helical" evidence="2">
    <location>
        <begin position="116"/>
        <end position="137"/>
    </location>
</feature>
<dbReference type="EMBL" id="QSWH01000004">
    <property type="protein sequence ID" value="RRR22417.1"/>
    <property type="molecule type" value="Genomic_DNA"/>
</dbReference>
<evidence type="ECO:0000313" key="6">
    <source>
        <dbReference type="Proteomes" id="UP000282185"/>
    </source>
</evidence>
<accession>A0A345YS01</accession>
<evidence type="ECO:0000256" key="2">
    <source>
        <dbReference type="SAM" id="Phobius"/>
    </source>
</evidence>
<dbReference type="EMBL" id="CP031356">
    <property type="protein sequence ID" value="AXK46703.1"/>
    <property type="molecule type" value="Genomic_DNA"/>
</dbReference>
<evidence type="ECO:0000313" key="4">
    <source>
        <dbReference type="EMBL" id="RRR22417.1"/>
    </source>
</evidence>
<proteinExistence type="predicted"/>
<feature type="transmembrane region" description="Helical" evidence="2">
    <location>
        <begin position="143"/>
        <end position="164"/>
    </location>
</feature>
<keyword evidence="2" id="KW-0472">Membrane</keyword>
<dbReference type="KEGG" id="bsau:DWV08_14530"/>
<dbReference type="Proteomes" id="UP000254236">
    <property type="component" value="Chromosome"/>
</dbReference>
<gene>
    <name evidence="3" type="ORF">DWV08_14530</name>
    <name evidence="4" type="ORF">DXU92_09145</name>
</gene>
<protein>
    <submittedName>
        <fullName evidence="4">Uncharacterized protein</fullName>
    </submittedName>
</protein>